<name>A0A4R5K8B9_9MICC</name>
<gene>
    <name evidence="1" type="ORF">E1809_21550</name>
</gene>
<proteinExistence type="predicted"/>
<dbReference type="Proteomes" id="UP000295511">
    <property type="component" value="Unassembled WGS sequence"/>
</dbReference>
<evidence type="ECO:0000313" key="1">
    <source>
        <dbReference type="EMBL" id="TDF91196.1"/>
    </source>
</evidence>
<reference evidence="1 2" key="1">
    <citation type="submission" date="2019-03" db="EMBL/GenBank/DDBJ databases">
        <title>Whole genome sequence of Arthrobacter sp JH1-1.</title>
        <authorList>
            <person name="Trinh H.N."/>
        </authorList>
    </citation>
    <scope>NUCLEOTIDE SEQUENCE [LARGE SCALE GENOMIC DNA]</scope>
    <source>
        <strain evidence="1 2">JH1-1</strain>
    </source>
</reference>
<keyword evidence="2" id="KW-1185">Reference proteome</keyword>
<sequence length="186" mass="20933">MSEPQPAVIALYLRDVAALPVAADIPPLSPPVAGTKADVVVDVDAACAEWDSWWGELMLREERQRPGMASDESSLPEPSRYPALGRLTARVQPDALAYSNDRKREAADLRRENILNKVQFQILREARPAFLKGRKARDVSLRVTQLPVYGDFRQSRSEHHVVISLNTYKDPNAYDTALRDALGWRR</sequence>
<accession>A0A4R5K8B9</accession>
<evidence type="ECO:0000313" key="2">
    <source>
        <dbReference type="Proteomes" id="UP000295511"/>
    </source>
</evidence>
<dbReference type="AlphaFoldDB" id="A0A4R5K8B9"/>
<dbReference type="EMBL" id="SMRU01000032">
    <property type="protein sequence ID" value="TDF91196.1"/>
    <property type="molecule type" value="Genomic_DNA"/>
</dbReference>
<protein>
    <submittedName>
        <fullName evidence="1">Uncharacterized protein</fullName>
    </submittedName>
</protein>
<comment type="caution">
    <text evidence="1">The sequence shown here is derived from an EMBL/GenBank/DDBJ whole genome shotgun (WGS) entry which is preliminary data.</text>
</comment>
<organism evidence="1 2">
    <name type="scientific">Arthrobacter terricola</name>
    <dbReference type="NCBI Taxonomy" id="2547396"/>
    <lineage>
        <taxon>Bacteria</taxon>
        <taxon>Bacillati</taxon>
        <taxon>Actinomycetota</taxon>
        <taxon>Actinomycetes</taxon>
        <taxon>Micrococcales</taxon>
        <taxon>Micrococcaceae</taxon>
        <taxon>Arthrobacter</taxon>
    </lineage>
</organism>